<dbReference type="InterPro" id="IPR005311">
    <property type="entry name" value="PBP_dimer"/>
</dbReference>
<dbReference type="SUPFAM" id="SSF56601">
    <property type="entry name" value="beta-lactamase/transpeptidase-like"/>
    <property type="match status" value="1"/>
</dbReference>
<dbReference type="GO" id="GO:0005886">
    <property type="term" value="C:plasma membrane"/>
    <property type="evidence" value="ECO:0007669"/>
    <property type="project" value="TreeGrafter"/>
</dbReference>
<gene>
    <name evidence="8" type="ORF">D4A35_04020</name>
</gene>
<dbReference type="Gene3D" id="3.10.450.100">
    <property type="entry name" value="NTF2-like, domain 1"/>
    <property type="match status" value="1"/>
</dbReference>
<evidence type="ECO:0000256" key="3">
    <source>
        <dbReference type="ARBA" id="ARBA00023136"/>
    </source>
</evidence>
<evidence type="ECO:0000259" key="6">
    <source>
        <dbReference type="Pfam" id="PF03717"/>
    </source>
</evidence>
<protein>
    <submittedName>
        <fullName evidence="8">Penicillin-binding transpeptidase domain-containing protein</fullName>
    </submittedName>
</protein>
<evidence type="ECO:0000256" key="2">
    <source>
        <dbReference type="ARBA" id="ARBA00007171"/>
    </source>
</evidence>
<feature type="domain" description="Penicillin-binding protein transpeptidase" evidence="5">
    <location>
        <begin position="365"/>
        <end position="673"/>
    </location>
</feature>
<dbReference type="GO" id="GO:0046677">
    <property type="term" value="P:response to antibiotic"/>
    <property type="evidence" value="ECO:0007669"/>
    <property type="project" value="InterPro"/>
</dbReference>
<dbReference type="EMBL" id="CP032452">
    <property type="protein sequence ID" value="QEZ68145.1"/>
    <property type="molecule type" value="Genomic_DNA"/>
</dbReference>
<evidence type="ECO:0000259" key="5">
    <source>
        <dbReference type="Pfam" id="PF00905"/>
    </source>
</evidence>
<dbReference type="InterPro" id="IPR050515">
    <property type="entry name" value="Beta-lactam/transpept"/>
</dbReference>
<dbReference type="Pfam" id="PF03717">
    <property type="entry name" value="PBP_dimer"/>
    <property type="match status" value="1"/>
</dbReference>
<dbReference type="GO" id="GO:0071555">
    <property type="term" value="P:cell wall organization"/>
    <property type="evidence" value="ECO:0007669"/>
    <property type="project" value="TreeGrafter"/>
</dbReference>
<evidence type="ECO:0000313" key="8">
    <source>
        <dbReference type="EMBL" id="QEZ68145.1"/>
    </source>
</evidence>
<dbReference type="InterPro" id="IPR007887">
    <property type="entry name" value="MecA_N"/>
</dbReference>
<dbReference type="Gene3D" id="3.40.710.10">
    <property type="entry name" value="DD-peptidase/beta-lactamase superfamily"/>
    <property type="match status" value="1"/>
</dbReference>
<feature type="transmembrane region" description="Helical" evidence="4">
    <location>
        <begin position="17"/>
        <end position="35"/>
    </location>
</feature>
<dbReference type="Gene3D" id="3.30.1390.30">
    <property type="entry name" value="Penicillin-binding protein 2a, domain 3"/>
    <property type="match status" value="1"/>
</dbReference>
<dbReference type="PANTHER" id="PTHR30627">
    <property type="entry name" value="PEPTIDOGLYCAN D,D-TRANSPEPTIDASE"/>
    <property type="match status" value="1"/>
</dbReference>
<evidence type="ECO:0000259" key="7">
    <source>
        <dbReference type="Pfam" id="PF05223"/>
    </source>
</evidence>
<organism evidence="8 9">
    <name type="scientific">Paraclostridium bifermentans</name>
    <name type="common">Clostridium bifermentans</name>
    <dbReference type="NCBI Taxonomy" id="1490"/>
    <lineage>
        <taxon>Bacteria</taxon>
        <taxon>Bacillati</taxon>
        <taxon>Bacillota</taxon>
        <taxon>Clostridia</taxon>
        <taxon>Peptostreptococcales</taxon>
        <taxon>Peptostreptococcaceae</taxon>
        <taxon>Paraclostridium</taxon>
    </lineage>
</organism>
<dbReference type="GO" id="GO:0071972">
    <property type="term" value="F:peptidoglycan L,D-transpeptidase activity"/>
    <property type="evidence" value="ECO:0007669"/>
    <property type="project" value="TreeGrafter"/>
</dbReference>
<dbReference type="Pfam" id="PF00905">
    <property type="entry name" value="Transpeptidase"/>
    <property type="match status" value="1"/>
</dbReference>
<comment type="similarity">
    <text evidence="2">Belongs to the transpeptidase family.</text>
</comment>
<dbReference type="InterPro" id="IPR012338">
    <property type="entry name" value="Beta-lactam/transpept-like"/>
</dbReference>
<dbReference type="Proteomes" id="UP000326961">
    <property type="component" value="Chromosome"/>
</dbReference>
<evidence type="ECO:0000256" key="4">
    <source>
        <dbReference type="SAM" id="Phobius"/>
    </source>
</evidence>
<dbReference type="AlphaFoldDB" id="A0A5P3XDE0"/>
<dbReference type="Gene3D" id="3.90.1310.10">
    <property type="entry name" value="Penicillin-binding protein 2a (Domain 2)"/>
    <property type="match status" value="1"/>
</dbReference>
<dbReference type="InterPro" id="IPR001460">
    <property type="entry name" value="PCN-bd_Tpept"/>
</dbReference>
<dbReference type="InterPro" id="IPR032710">
    <property type="entry name" value="NTF2-like_dom_sf"/>
</dbReference>
<evidence type="ECO:0000313" key="9">
    <source>
        <dbReference type="Proteomes" id="UP000326961"/>
    </source>
</evidence>
<dbReference type="PANTHER" id="PTHR30627:SF25">
    <property type="entry name" value="PENICILLIN-BINDING PROTEIN 3"/>
    <property type="match status" value="1"/>
</dbReference>
<dbReference type="SUPFAM" id="SSF56519">
    <property type="entry name" value="Penicillin binding protein dimerisation domain"/>
    <property type="match status" value="1"/>
</dbReference>
<keyword evidence="4" id="KW-1133">Transmembrane helix</keyword>
<dbReference type="Pfam" id="PF05223">
    <property type="entry name" value="MecA_N"/>
    <property type="match status" value="1"/>
</dbReference>
<evidence type="ECO:0000256" key="1">
    <source>
        <dbReference type="ARBA" id="ARBA00004370"/>
    </source>
</evidence>
<comment type="subcellular location">
    <subcellularLocation>
        <location evidence="1">Membrane</location>
    </subcellularLocation>
</comment>
<accession>A0A5P3XDE0</accession>
<keyword evidence="4" id="KW-0812">Transmembrane</keyword>
<feature type="domain" description="Penicillin-binding protein dimerisation" evidence="6">
    <location>
        <begin position="165"/>
        <end position="329"/>
    </location>
</feature>
<feature type="domain" description="NTF2-like N-terminal transpeptidase" evidence="7">
    <location>
        <begin position="43"/>
        <end position="155"/>
    </location>
</feature>
<keyword evidence="3 4" id="KW-0472">Membrane</keyword>
<sequence>MQNMTIQKNGGKILKKFKLITVSLIIMLGTIFIVGCSSKSKIESAMDEYNKSWQNQDFEKMYTMLSEKSQKNISKEDFVQTYTDIYTRIKAKNIKISKSDQALEEGKDAYLNVSMDTLGGKIDSSKIKIDMVKEGKGYKVNWDYGLILPDLKKEDKVGIDTDSYKGKRGSIYDRNGNLIAGEGQLKQVQLDLKKFKDGSESNKITDMANILDISPSYIENKINSNTNPDHAVDIVSLLESDNEKIEKLVQIPGVQITTTKNARVYNGGEAIGSLIGYTGNITQEQLKDKKNKGYNENSKIGIGGIEEVYEDKLRAEDGGCVYILTPDGQKEVLVEKKAKNGEDVKLSIDLDLQKKVYDEMKDEKGASVATNPKTGEVLAMVSSPSFDPNSYMTYITKSEKAKWEADNNAQLQRRFKTAYSPGSTMKLVTATIGLEDKKIDPDEAVDIKGKTWEEYDVTRVTDPGKPVNLKDATVYSDNIYFAKAALNIGGKDFVNGAKKFGIGEDIKFGYPIEKSQISNSGNLDNKSLLAATGYGQGEVLTTPLNMTMIYSSLGNDGKIMMPKLDITKSSEPKVYKQAIKTEYVDRLKDCFSAVINDPKGTGHSAKIEGINIAGKTGTAELKKDKDDTNANENGWFAGVDTDEGKLSISMIIENVKGRGGSEIPTVKVKNIMEYYLKK</sequence>
<proteinExistence type="inferred from homology"/>
<dbReference type="InterPro" id="IPR036138">
    <property type="entry name" value="PBP_dimer_sf"/>
</dbReference>
<reference evidence="8 9" key="1">
    <citation type="submission" date="2018-09" db="EMBL/GenBank/DDBJ databases">
        <title>A clostridial neurotoxin that targets Anopheles mosquitoes.</title>
        <authorList>
            <person name="Contreras E."/>
            <person name="Masuyer G."/>
            <person name="Qureshi N."/>
            <person name="Chawla S."/>
            <person name="Lim H.L."/>
            <person name="Chen J."/>
            <person name="Stenmark P."/>
            <person name="Gill S."/>
        </authorList>
    </citation>
    <scope>NUCLEOTIDE SEQUENCE [LARGE SCALE GENOMIC DNA]</scope>
    <source>
        <strain evidence="8 9">Cbm</strain>
    </source>
</reference>
<dbReference type="GO" id="GO:0008658">
    <property type="term" value="F:penicillin binding"/>
    <property type="evidence" value="ECO:0007669"/>
    <property type="project" value="InterPro"/>
</dbReference>
<dbReference type="SUPFAM" id="SSF54427">
    <property type="entry name" value="NTF2-like"/>
    <property type="match status" value="1"/>
</dbReference>
<name>A0A5P3XDE0_PARBF</name>